<name>A0A061SFQ1_9CHLO</name>
<feature type="compositionally biased region" description="Basic and acidic residues" evidence="1">
    <location>
        <begin position="51"/>
        <end position="61"/>
    </location>
</feature>
<proteinExistence type="predicted"/>
<dbReference type="AlphaFoldDB" id="A0A061SFQ1"/>
<organism evidence="2">
    <name type="scientific">Tetraselmis sp. GSL018</name>
    <dbReference type="NCBI Taxonomy" id="582737"/>
    <lineage>
        <taxon>Eukaryota</taxon>
        <taxon>Viridiplantae</taxon>
        <taxon>Chlorophyta</taxon>
        <taxon>core chlorophytes</taxon>
        <taxon>Chlorodendrophyceae</taxon>
        <taxon>Chlorodendrales</taxon>
        <taxon>Chlorodendraceae</taxon>
        <taxon>Tetraselmis</taxon>
    </lineage>
</organism>
<dbReference type="EMBL" id="GBEZ01003457">
    <property type="protein sequence ID" value="JAC81685.1"/>
    <property type="molecule type" value="Transcribed_RNA"/>
</dbReference>
<evidence type="ECO:0000313" key="2">
    <source>
        <dbReference type="EMBL" id="JAC81685.1"/>
    </source>
</evidence>
<feature type="region of interest" description="Disordered" evidence="1">
    <location>
        <begin position="17"/>
        <end position="61"/>
    </location>
</feature>
<reference evidence="2" key="1">
    <citation type="submission" date="2014-05" db="EMBL/GenBank/DDBJ databases">
        <title>The transcriptome of the halophilic microalga Tetraselmis sp. GSL018 isolated from the Great Salt Lake, Utah.</title>
        <authorList>
            <person name="Jinkerson R.E."/>
            <person name="D'Adamo S."/>
            <person name="Posewitz M.C."/>
        </authorList>
    </citation>
    <scope>NUCLEOTIDE SEQUENCE</scope>
    <source>
        <strain evidence="2">GSL018</strain>
    </source>
</reference>
<protein>
    <submittedName>
        <fullName evidence="2">Uncharacterized protein</fullName>
    </submittedName>
</protein>
<feature type="non-terminal residue" evidence="2">
    <location>
        <position position="61"/>
    </location>
</feature>
<evidence type="ECO:0000256" key="1">
    <source>
        <dbReference type="SAM" id="MobiDB-lite"/>
    </source>
</evidence>
<accession>A0A061SFQ1</accession>
<gene>
    <name evidence="2" type="ORF">TSPGSL018_7353</name>
</gene>
<sequence>MAPIGLRLCRLRLAVRQLPPPRHPGVPQQGLSSGRGTLASPRGGGGGGEGRGGEERRGEER</sequence>